<evidence type="ECO:0000256" key="1">
    <source>
        <dbReference type="ARBA" id="ARBA00004141"/>
    </source>
</evidence>
<evidence type="ECO:0000256" key="6">
    <source>
        <dbReference type="SAM" id="Phobius"/>
    </source>
</evidence>
<feature type="transmembrane region" description="Helical" evidence="6">
    <location>
        <begin position="103"/>
        <end position="121"/>
    </location>
</feature>
<dbReference type="Proteomes" id="UP000694001">
    <property type="component" value="Chromosome"/>
</dbReference>
<feature type="transmembrane region" description="Helical" evidence="6">
    <location>
        <begin position="191"/>
        <end position="213"/>
    </location>
</feature>
<feature type="transmembrane region" description="Helical" evidence="6">
    <location>
        <begin position="219"/>
        <end position="240"/>
    </location>
</feature>
<organism evidence="8 9">
    <name type="scientific">Elioraea tepida</name>
    <dbReference type="NCBI Taxonomy" id="2843330"/>
    <lineage>
        <taxon>Bacteria</taxon>
        <taxon>Pseudomonadati</taxon>
        <taxon>Pseudomonadota</taxon>
        <taxon>Alphaproteobacteria</taxon>
        <taxon>Acetobacterales</taxon>
        <taxon>Elioraeaceae</taxon>
        <taxon>Elioraea</taxon>
    </lineage>
</organism>
<evidence type="ECO:0000256" key="4">
    <source>
        <dbReference type="ARBA" id="ARBA00022989"/>
    </source>
</evidence>
<evidence type="ECO:0000313" key="9">
    <source>
        <dbReference type="Proteomes" id="UP000694001"/>
    </source>
</evidence>
<reference evidence="8" key="1">
    <citation type="submission" date="2021-06" db="EMBL/GenBank/DDBJ databases">
        <title>Elioraea tepida, sp. nov., a moderately thermophilic aerobic anoxygenic phototrophic bacterium isolated from an alkaline siliceous hot spring mat community in Yellowstone National Park, WY, USA.</title>
        <authorList>
            <person name="Saini M.K."/>
            <person name="Yoshida S."/>
            <person name="Sebastian A."/>
            <person name="Hirose S."/>
            <person name="Hara E."/>
            <person name="Tamaki H."/>
            <person name="Soulier N.T."/>
            <person name="Albert I."/>
            <person name="Hanada S."/>
            <person name="Bryant D.A."/>
            <person name="Tank M."/>
        </authorList>
    </citation>
    <scope>NUCLEOTIDE SEQUENCE</scope>
    <source>
        <strain evidence="8">MS-P2</strain>
    </source>
</reference>
<proteinExistence type="inferred from homology"/>
<feature type="transmembrane region" description="Helical" evidence="6">
    <location>
        <begin position="160"/>
        <end position="179"/>
    </location>
</feature>
<feature type="transmembrane region" description="Helical" evidence="6">
    <location>
        <begin position="35"/>
        <end position="59"/>
    </location>
</feature>
<evidence type="ECO:0000256" key="2">
    <source>
        <dbReference type="ARBA" id="ARBA00009853"/>
    </source>
</evidence>
<evidence type="ECO:0000256" key="3">
    <source>
        <dbReference type="ARBA" id="ARBA00022692"/>
    </source>
</evidence>
<keyword evidence="3 6" id="KW-0812">Transmembrane</keyword>
<comment type="similarity">
    <text evidence="2">Belongs to the drug/metabolite transporter (DMT) superfamily. 10 TMS drug/metabolite exporter (DME) (TC 2.A.7.3) family.</text>
</comment>
<keyword evidence="9" id="KW-1185">Reference proteome</keyword>
<dbReference type="AlphaFoldDB" id="A0A975U2T6"/>
<dbReference type="PANTHER" id="PTHR22911">
    <property type="entry name" value="ACYL-MALONYL CONDENSING ENZYME-RELATED"/>
    <property type="match status" value="1"/>
</dbReference>
<sequence>MGNALARAGLAGPALILLAIALFSANDVAMKLLSAGFGAAQVITWRCGVGLALVGPVALAQAIRTRGIPRARLALQLLRAVLIHCSGLTFFVAFARLPLFDAYVVFFTAPFVTLALARVLLGEVVPRTAWLWASLGFAGVALALSPGIASASGAGRGPLIGYLAAFAGTCSYALLMVVTRRLGPDARLAESMSIPALAGLAAIGPFAAMTWQAPSAADIVLLSLTGALWAGGNVSLTAAIRFASPARLAPYDFTAMVWAIGYDALVFGTAPGAVEVAGAAVVVAACLGHARSDSGSGARRGRA</sequence>
<keyword evidence="4 6" id="KW-1133">Transmembrane helix</keyword>
<protein>
    <submittedName>
        <fullName evidence="8">DMT family transporter</fullName>
    </submittedName>
</protein>
<feature type="transmembrane region" description="Helical" evidence="6">
    <location>
        <begin position="80"/>
        <end position="97"/>
    </location>
</feature>
<dbReference type="InterPro" id="IPR000620">
    <property type="entry name" value="EamA_dom"/>
</dbReference>
<gene>
    <name evidence="8" type="ORF">KO353_16175</name>
</gene>
<dbReference type="Pfam" id="PF00892">
    <property type="entry name" value="EamA"/>
    <property type="match status" value="1"/>
</dbReference>
<dbReference type="EMBL" id="CP076448">
    <property type="protein sequence ID" value="QXM24718.1"/>
    <property type="molecule type" value="Genomic_DNA"/>
</dbReference>
<dbReference type="GO" id="GO:0016020">
    <property type="term" value="C:membrane"/>
    <property type="evidence" value="ECO:0007669"/>
    <property type="project" value="UniProtKB-SubCell"/>
</dbReference>
<comment type="subcellular location">
    <subcellularLocation>
        <location evidence="1">Membrane</location>
        <topology evidence="1">Multi-pass membrane protein</topology>
    </subcellularLocation>
</comment>
<feature type="transmembrane region" description="Helical" evidence="6">
    <location>
        <begin position="128"/>
        <end position="148"/>
    </location>
</feature>
<dbReference type="PANTHER" id="PTHR22911:SF6">
    <property type="entry name" value="SOLUTE CARRIER FAMILY 35 MEMBER G1"/>
    <property type="match status" value="1"/>
</dbReference>
<dbReference type="RefSeq" id="WP_218285775.1">
    <property type="nucleotide sequence ID" value="NZ_CP076448.1"/>
</dbReference>
<name>A0A975U2T6_9PROT</name>
<dbReference type="KEGG" id="elio:KO353_16175"/>
<accession>A0A975U2T6</accession>
<evidence type="ECO:0000256" key="5">
    <source>
        <dbReference type="ARBA" id="ARBA00023136"/>
    </source>
</evidence>
<feature type="domain" description="EamA" evidence="7">
    <location>
        <begin position="12"/>
        <end position="144"/>
    </location>
</feature>
<keyword evidence="5 6" id="KW-0472">Membrane</keyword>
<evidence type="ECO:0000259" key="7">
    <source>
        <dbReference type="Pfam" id="PF00892"/>
    </source>
</evidence>
<evidence type="ECO:0000313" key="8">
    <source>
        <dbReference type="EMBL" id="QXM24718.1"/>
    </source>
</evidence>